<accession>A0A415EU05</accession>
<dbReference type="Proteomes" id="UP000286288">
    <property type="component" value="Unassembled WGS sequence"/>
</dbReference>
<comment type="caution">
    <text evidence="1">The sequence shown here is derived from an EMBL/GenBank/DDBJ whole genome shotgun (WGS) entry which is preliminary data.</text>
</comment>
<gene>
    <name evidence="1" type="ORF">DW084_06320</name>
</gene>
<evidence type="ECO:0000313" key="2">
    <source>
        <dbReference type="Proteomes" id="UP000286288"/>
    </source>
</evidence>
<reference evidence="1 2" key="1">
    <citation type="submission" date="2018-08" db="EMBL/GenBank/DDBJ databases">
        <title>A genome reference for cultivated species of the human gut microbiota.</title>
        <authorList>
            <person name="Zou Y."/>
            <person name="Xue W."/>
            <person name="Luo G."/>
        </authorList>
    </citation>
    <scope>NUCLEOTIDE SEQUENCE [LARGE SCALE GENOMIC DNA]</scope>
    <source>
        <strain evidence="1 2">AF48-16</strain>
    </source>
</reference>
<sequence length="61" mass="7004">MGRSSTVMCKKINRTFISIVYLRENGCLSRKKMVILTVERAIFFGCHCMHGNFAFTQKNVS</sequence>
<name>A0A415EU05_ENTCA</name>
<dbReference type="AlphaFoldDB" id="A0A415EU05"/>
<protein>
    <submittedName>
        <fullName evidence="1">Uncharacterized protein</fullName>
    </submittedName>
</protein>
<dbReference type="EMBL" id="QRMZ01000007">
    <property type="protein sequence ID" value="RHK06790.1"/>
    <property type="molecule type" value="Genomic_DNA"/>
</dbReference>
<organism evidence="1 2">
    <name type="scientific">Enterococcus casseliflavus</name>
    <name type="common">Enterococcus flavescens</name>
    <dbReference type="NCBI Taxonomy" id="37734"/>
    <lineage>
        <taxon>Bacteria</taxon>
        <taxon>Bacillati</taxon>
        <taxon>Bacillota</taxon>
        <taxon>Bacilli</taxon>
        <taxon>Lactobacillales</taxon>
        <taxon>Enterococcaceae</taxon>
        <taxon>Enterococcus</taxon>
    </lineage>
</organism>
<proteinExistence type="predicted"/>
<evidence type="ECO:0000313" key="1">
    <source>
        <dbReference type="EMBL" id="RHK06790.1"/>
    </source>
</evidence>